<gene>
    <name evidence="3" type="ORF">F4560_004521</name>
</gene>
<feature type="compositionally biased region" description="Polar residues" evidence="1">
    <location>
        <begin position="1"/>
        <end position="20"/>
    </location>
</feature>
<feature type="region of interest" description="Disordered" evidence="1">
    <location>
        <begin position="1"/>
        <end position="35"/>
    </location>
</feature>
<keyword evidence="4" id="KW-1185">Reference proteome</keyword>
<reference evidence="3 4" key="1">
    <citation type="submission" date="2020-08" db="EMBL/GenBank/DDBJ databases">
        <title>Sequencing the genomes of 1000 actinobacteria strains.</title>
        <authorList>
            <person name="Klenk H.-P."/>
        </authorList>
    </citation>
    <scope>NUCLEOTIDE SEQUENCE [LARGE SCALE GENOMIC DNA]</scope>
    <source>
        <strain evidence="3 4">DSM 45486</strain>
    </source>
</reference>
<organism evidence="3 4">
    <name type="scientific">Saccharothrix ecbatanensis</name>
    <dbReference type="NCBI Taxonomy" id="1105145"/>
    <lineage>
        <taxon>Bacteria</taxon>
        <taxon>Bacillati</taxon>
        <taxon>Actinomycetota</taxon>
        <taxon>Actinomycetes</taxon>
        <taxon>Pseudonocardiales</taxon>
        <taxon>Pseudonocardiaceae</taxon>
        <taxon>Saccharothrix</taxon>
    </lineage>
</organism>
<dbReference type="InterPro" id="IPR007278">
    <property type="entry name" value="DUF397"/>
</dbReference>
<accession>A0A7W9HLY7</accession>
<dbReference type="RefSeq" id="WP_184922822.1">
    <property type="nucleotide sequence ID" value="NZ_JACHMO010000001.1"/>
</dbReference>
<dbReference type="EMBL" id="JACHMO010000001">
    <property type="protein sequence ID" value="MBB5804753.1"/>
    <property type="molecule type" value="Genomic_DNA"/>
</dbReference>
<dbReference type="Pfam" id="PF04149">
    <property type="entry name" value="DUF397"/>
    <property type="match status" value="1"/>
</dbReference>
<protein>
    <recommendedName>
        <fullName evidence="2">DUF397 domain-containing protein</fullName>
    </recommendedName>
</protein>
<proteinExistence type="predicted"/>
<feature type="domain" description="DUF397" evidence="2">
    <location>
        <begin position="23"/>
        <end position="61"/>
    </location>
</feature>
<dbReference type="AlphaFoldDB" id="A0A7W9HLY7"/>
<dbReference type="Proteomes" id="UP000552097">
    <property type="component" value="Unassembled WGS sequence"/>
</dbReference>
<sequence length="76" mass="8349">MQQPAQTWRKSSRSEQSNCVEVTWRKSSRSQSQSDCVEVAHIGTGAVRDSKNSTGPVLHIDLTSMLTAIKAGRFDA</sequence>
<name>A0A7W9HLY7_9PSEU</name>
<evidence type="ECO:0000256" key="1">
    <source>
        <dbReference type="SAM" id="MobiDB-lite"/>
    </source>
</evidence>
<evidence type="ECO:0000313" key="4">
    <source>
        <dbReference type="Proteomes" id="UP000552097"/>
    </source>
</evidence>
<comment type="caution">
    <text evidence="3">The sequence shown here is derived from an EMBL/GenBank/DDBJ whole genome shotgun (WGS) entry which is preliminary data.</text>
</comment>
<evidence type="ECO:0000313" key="3">
    <source>
        <dbReference type="EMBL" id="MBB5804753.1"/>
    </source>
</evidence>
<evidence type="ECO:0000259" key="2">
    <source>
        <dbReference type="Pfam" id="PF04149"/>
    </source>
</evidence>